<dbReference type="InterPro" id="IPR006693">
    <property type="entry name" value="AB_hydrolase_lipase"/>
</dbReference>
<evidence type="ECO:0000256" key="5">
    <source>
        <dbReference type="ARBA" id="ARBA00023098"/>
    </source>
</evidence>
<keyword evidence="2" id="KW-0732">Signal</keyword>
<dbReference type="GO" id="GO:0016042">
    <property type="term" value="P:lipid catabolic process"/>
    <property type="evidence" value="ECO:0007669"/>
    <property type="project" value="UniProtKB-KW"/>
</dbReference>
<keyword evidence="4 7" id="KW-0442">Lipid degradation</keyword>
<dbReference type="PIRSF" id="PIRSF000862">
    <property type="entry name" value="Steryl_ester_lip"/>
    <property type="match status" value="1"/>
</dbReference>
<evidence type="ECO:0000259" key="9">
    <source>
        <dbReference type="Pfam" id="PF04083"/>
    </source>
</evidence>
<feature type="active site" description="Charge relay system" evidence="8">
    <location>
        <position position="353"/>
    </location>
</feature>
<dbReference type="AlphaFoldDB" id="A0ABD1ZFY5"/>
<evidence type="ECO:0000256" key="7">
    <source>
        <dbReference type="PIRNR" id="PIRNR000862"/>
    </source>
</evidence>
<evidence type="ECO:0000256" key="8">
    <source>
        <dbReference type="PIRSR" id="PIRSR000862-1"/>
    </source>
</evidence>
<reference evidence="10 11" key="1">
    <citation type="submission" date="2024-09" db="EMBL/GenBank/DDBJ databases">
        <title>Chromosome-scale assembly of Riccia fluitans.</title>
        <authorList>
            <person name="Paukszto L."/>
            <person name="Sawicki J."/>
            <person name="Karawczyk K."/>
            <person name="Piernik-Szablinska J."/>
            <person name="Szczecinska M."/>
            <person name="Mazdziarz M."/>
        </authorList>
    </citation>
    <scope>NUCLEOTIDE SEQUENCE [LARGE SCALE GENOMIC DNA]</scope>
    <source>
        <strain evidence="10">Rf_01</strain>
        <tissue evidence="10">Aerial parts of the thallus</tissue>
    </source>
</reference>
<comment type="caution">
    <text evidence="10">The sequence shown here is derived from an EMBL/GenBank/DDBJ whole genome shotgun (WGS) entry which is preliminary data.</text>
</comment>
<feature type="active site" description="Charge relay system" evidence="8">
    <location>
        <position position="382"/>
    </location>
</feature>
<dbReference type="EMBL" id="JBHFFA010000001">
    <property type="protein sequence ID" value="KAL2649987.1"/>
    <property type="molecule type" value="Genomic_DNA"/>
</dbReference>
<evidence type="ECO:0000256" key="4">
    <source>
        <dbReference type="ARBA" id="ARBA00022963"/>
    </source>
</evidence>
<evidence type="ECO:0000256" key="1">
    <source>
        <dbReference type="ARBA" id="ARBA00010701"/>
    </source>
</evidence>
<dbReference type="PANTHER" id="PTHR11005">
    <property type="entry name" value="LYSOSOMAL ACID LIPASE-RELATED"/>
    <property type="match status" value="1"/>
</dbReference>
<dbReference type="SUPFAM" id="SSF53474">
    <property type="entry name" value="alpha/beta-Hydrolases"/>
    <property type="match status" value="1"/>
</dbReference>
<evidence type="ECO:0000256" key="3">
    <source>
        <dbReference type="ARBA" id="ARBA00022801"/>
    </source>
</evidence>
<dbReference type="GO" id="GO:0016787">
    <property type="term" value="F:hydrolase activity"/>
    <property type="evidence" value="ECO:0007669"/>
    <property type="project" value="UniProtKB-KW"/>
</dbReference>
<proteinExistence type="inferred from homology"/>
<dbReference type="InterPro" id="IPR025483">
    <property type="entry name" value="Lipase_euk"/>
</dbReference>
<keyword evidence="5" id="KW-0443">Lipid metabolism</keyword>
<evidence type="ECO:0000313" key="11">
    <source>
        <dbReference type="Proteomes" id="UP001605036"/>
    </source>
</evidence>
<evidence type="ECO:0000256" key="2">
    <source>
        <dbReference type="ARBA" id="ARBA00022729"/>
    </source>
</evidence>
<keyword evidence="11" id="KW-1185">Reference proteome</keyword>
<keyword evidence="6" id="KW-0325">Glycoprotein</keyword>
<keyword evidence="3 7" id="KW-0378">Hydrolase</keyword>
<dbReference type="Proteomes" id="UP001605036">
    <property type="component" value="Unassembled WGS sequence"/>
</dbReference>
<feature type="domain" description="Partial AB-hydrolase lipase" evidence="9">
    <location>
        <begin position="52"/>
        <end position="109"/>
    </location>
</feature>
<name>A0ABD1ZFY5_9MARC</name>
<evidence type="ECO:0000313" key="10">
    <source>
        <dbReference type="EMBL" id="KAL2649987.1"/>
    </source>
</evidence>
<protein>
    <recommendedName>
        <fullName evidence="7">Lipase</fullName>
    </recommendedName>
</protein>
<feature type="active site" description="Nucleophile" evidence="8">
    <location>
        <position position="184"/>
    </location>
</feature>
<organism evidence="10 11">
    <name type="scientific">Riccia fluitans</name>
    <dbReference type="NCBI Taxonomy" id="41844"/>
    <lineage>
        <taxon>Eukaryota</taxon>
        <taxon>Viridiplantae</taxon>
        <taxon>Streptophyta</taxon>
        <taxon>Embryophyta</taxon>
        <taxon>Marchantiophyta</taxon>
        <taxon>Marchantiopsida</taxon>
        <taxon>Marchantiidae</taxon>
        <taxon>Marchantiales</taxon>
        <taxon>Ricciaceae</taxon>
        <taxon>Riccia</taxon>
    </lineage>
</organism>
<accession>A0ABD1ZFY5</accession>
<dbReference type="InterPro" id="IPR029058">
    <property type="entry name" value="AB_hydrolase_fold"/>
</dbReference>
<dbReference type="Pfam" id="PF04083">
    <property type="entry name" value="Abhydro_lipase"/>
    <property type="match status" value="1"/>
</dbReference>
<dbReference type="FunFam" id="3.40.50.1820:FF:000057">
    <property type="entry name" value="Lipase"/>
    <property type="match status" value="1"/>
</dbReference>
<comment type="similarity">
    <text evidence="1 7">Belongs to the AB hydrolase superfamily. Lipase family.</text>
</comment>
<dbReference type="Gene3D" id="3.40.50.1820">
    <property type="entry name" value="alpha/beta hydrolase"/>
    <property type="match status" value="1"/>
</dbReference>
<gene>
    <name evidence="10" type="ORF">R1flu_018115</name>
</gene>
<sequence>MDRGTVSVAAVALVALIQVIEWHYVLCLVGAVAGPVQNTRYRPNGSLCDIFVQPQGYACDELRAQTSDGFILGVQRMYSGTLNGTAGIPKKPVFLYHGLLSGGESWLLNDRANCLPFLLADAGYDVWIGNTRTTDFSHGHVFATRTDKQFWDWSTDDLVAHDLPTMLNLVHSSTNQTAHYIGFSQGTQVAVAGLIEGHLQSMMDRVVLLAPVARVDSLSSALGVAASLSLVDEIMLLAGIWEFNADLASGQKLLDMICGHAEAHCDGDFISAFTGPNCCLNDSRRDYYEQFETQSTATKNLAHFAQQYRTNSFSKYDYGFWGNLVRYRSFSPPEYDLRKFPQVPLLLIHGGNDGLADKEDVELFVQSLTFSPQVLYFPDYGHLDFAVSYRANSDVYHKILDFLSPSTA</sequence>
<evidence type="ECO:0000256" key="6">
    <source>
        <dbReference type="ARBA" id="ARBA00023180"/>
    </source>
</evidence>